<accession>A0A0B1YW31</accession>
<sequence>MHYRMFFSAGILIMLGVEATATSFGRKTSADVATIDDKPAICLPAKEKQVFRLGWLSLSEGDVRSPASWGIALTEGAQPKILNPGDCIVFGTVPDGYESDDQKTNARPLKLEVDRAYIFRMSDAYRPRDTYAVVFLINEALGGALEYIQYSRVVEYGELIPSRDAGHNDNDE</sequence>
<dbReference type="RefSeq" id="WP_039594689.1">
    <property type="nucleotide sequence ID" value="NZ_JQGJ02000042.1"/>
</dbReference>
<name>A0A0B1YW31_9PSED</name>
<evidence type="ECO:0000313" key="2">
    <source>
        <dbReference type="Proteomes" id="UP000030949"/>
    </source>
</evidence>
<proteinExistence type="predicted"/>
<gene>
    <name evidence="1" type="ORF">JZ00_29940</name>
</gene>
<dbReference type="OrthoDB" id="6900261at2"/>
<dbReference type="AlphaFoldDB" id="A0A0B1YW31"/>
<organism evidence="1 2">
    <name type="scientific">Pseudomonas frederiksbergensis</name>
    <dbReference type="NCBI Taxonomy" id="104087"/>
    <lineage>
        <taxon>Bacteria</taxon>
        <taxon>Pseudomonadati</taxon>
        <taxon>Pseudomonadota</taxon>
        <taxon>Gammaproteobacteria</taxon>
        <taxon>Pseudomonadales</taxon>
        <taxon>Pseudomonadaceae</taxon>
        <taxon>Pseudomonas</taxon>
    </lineage>
</organism>
<protein>
    <submittedName>
        <fullName evidence="1">Uncharacterized protein</fullName>
    </submittedName>
</protein>
<comment type="caution">
    <text evidence="1">The sequence shown here is derived from an EMBL/GenBank/DDBJ whole genome shotgun (WGS) entry which is preliminary data.</text>
</comment>
<evidence type="ECO:0000313" key="1">
    <source>
        <dbReference type="EMBL" id="KHK61196.1"/>
    </source>
</evidence>
<reference evidence="2" key="1">
    <citation type="submission" date="2015-03" db="EMBL/GenBank/DDBJ databases">
        <title>Pseudomonas frederiksbergensis hydrocarbon degrader.</title>
        <authorList>
            <person name="Brown L.M."/>
            <person name="Ruiz O.N."/>
            <person name="Mueller S."/>
            <person name="Gunasekera T.S."/>
        </authorList>
    </citation>
    <scope>NUCLEOTIDE SEQUENCE [LARGE SCALE GENOMIC DNA]</scope>
    <source>
        <strain evidence="2">SI8</strain>
    </source>
</reference>
<dbReference type="Proteomes" id="UP000030949">
    <property type="component" value="Unassembled WGS sequence"/>
</dbReference>
<dbReference type="EMBL" id="JQGJ01000045">
    <property type="protein sequence ID" value="KHK61196.1"/>
    <property type="molecule type" value="Genomic_DNA"/>
</dbReference>